<dbReference type="EMBL" id="GBHO01025033">
    <property type="protein sequence ID" value="JAG18571.1"/>
    <property type="molecule type" value="Transcribed_RNA"/>
</dbReference>
<evidence type="ECO:0000313" key="6">
    <source>
        <dbReference type="EMBL" id="JAG11766.1"/>
    </source>
</evidence>
<reference evidence="13" key="3">
    <citation type="submission" date="2014-09" db="EMBL/GenBank/DDBJ databases">
        <authorList>
            <person name="Magalhaes I.L.F."/>
            <person name="Oliveira U."/>
            <person name="Santos F.R."/>
            <person name="Vidigal T.H.D.A."/>
            <person name="Brescovit A.D."/>
            <person name="Santos A.J."/>
        </authorList>
    </citation>
    <scope>NUCLEOTIDE SEQUENCE</scope>
</reference>
<feature type="compositionally biased region" description="Basic and acidic residues" evidence="3">
    <location>
        <begin position="1"/>
        <end position="20"/>
    </location>
</feature>
<evidence type="ECO:0000313" key="8">
    <source>
        <dbReference type="EMBL" id="JAG11771.1"/>
    </source>
</evidence>
<feature type="DNA-binding region" description="HMG box" evidence="2">
    <location>
        <begin position="61"/>
        <end position="130"/>
    </location>
</feature>
<evidence type="ECO:0000313" key="9">
    <source>
        <dbReference type="EMBL" id="JAG11775.1"/>
    </source>
</evidence>
<dbReference type="EMBL" id="GBHO01017886">
    <property type="protein sequence ID" value="JAG25718.1"/>
    <property type="molecule type" value="Transcribed_RNA"/>
</dbReference>
<dbReference type="EMBL" id="GBHO01036782">
    <property type="protein sequence ID" value="JAG06822.1"/>
    <property type="molecule type" value="Transcribed_RNA"/>
</dbReference>
<feature type="DNA-binding region" description="HMG box" evidence="2">
    <location>
        <begin position="165"/>
        <end position="229"/>
    </location>
</feature>
<dbReference type="PANTHER" id="PTHR48112">
    <property type="entry name" value="HIGH MOBILITY GROUP PROTEIN DSP1"/>
    <property type="match status" value="1"/>
</dbReference>
<dbReference type="GO" id="GO:0005634">
    <property type="term" value="C:nucleus"/>
    <property type="evidence" value="ECO:0007669"/>
    <property type="project" value="UniProtKB-UniRule"/>
</dbReference>
<feature type="region of interest" description="Disordered" evidence="3">
    <location>
        <begin position="1"/>
        <end position="45"/>
    </location>
</feature>
<dbReference type="EMBL" id="GBHO01031829">
    <property type="protein sequence ID" value="JAG11775.1"/>
    <property type="molecule type" value="Transcribed_RNA"/>
</dbReference>
<feature type="compositionally biased region" description="Low complexity" evidence="3">
    <location>
        <begin position="257"/>
        <end position="271"/>
    </location>
</feature>
<feature type="domain" description="HMG box" evidence="4">
    <location>
        <begin position="165"/>
        <end position="229"/>
    </location>
</feature>
<evidence type="ECO:0000256" key="1">
    <source>
        <dbReference type="ARBA" id="ARBA00023125"/>
    </source>
</evidence>
<evidence type="ECO:0000313" key="13">
    <source>
        <dbReference type="EMBL" id="JAG47796.1"/>
    </source>
</evidence>
<reference evidence="10" key="1">
    <citation type="journal article" date="2014" name="PLoS ONE">
        <title>Transcriptome-Based Identification of ABC Transporters in the Western Tarnished Plant Bug Lygus hesperus.</title>
        <authorList>
            <person name="Hull J.J."/>
            <person name="Chaney K."/>
            <person name="Geib S.M."/>
            <person name="Fabrick J.A."/>
            <person name="Brent C.S."/>
            <person name="Walsh D."/>
            <person name="Lavine L.C."/>
        </authorList>
    </citation>
    <scope>NUCLEOTIDE SEQUENCE</scope>
</reference>
<dbReference type="PANTHER" id="PTHR48112:SF22">
    <property type="entry name" value="MITOCHONDRIAL TRANSCRIPTION FACTOR A, ISOFORM B"/>
    <property type="match status" value="1"/>
</dbReference>
<dbReference type="Pfam" id="PF00505">
    <property type="entry name" value="HMG_box"/>
    <property type="match status" value="2"/>
</dbReference>
<keyword evidence="1 2" id="KW-0238">DNA-binding</keyword>
<dbReference type="PROSITE" id="PS50118">
    <property type="entry name" value="HMG_BOX_2"/>
    <property type="match status" value="2"/>
</dbReference>
<feature type="region of interest" description="Disordered" evidence="3">
    <location>
        <begin position="238"/>
        <end position="271"/>
    </location>
</feature>
<dbReference type="InterPro" id="IPR009071">
    <property type="entry name" value="HMG_box_dom"/>
</dbReference>
<protein>
    <submittedName>
        <fullName evidence="10">Transcription factor A, mitochondrial</fullName>
    </submittedName>
</protein>
<evidence type="ECO:0000313" key="10">
    <source>
        <dbReference type="EMBL" id="JAG18571.1"/>
    </source>
</evidence>
<keyword evidence="2" id="KW-0539">Nucleus</keyword>
<dbReference type="EMBL" id="GBRD01018027">
    <property type="protein sequence ID" value="JAG47800.1"/>
    <property type="molecule type" value="Transcribed_RNA"/>
</dbReference>
<reference evidence="10" key="2">
    <citation type="submission" date="2014-07" db="EMBL/GenBank/DDBJ databases">
        <authorList>
            <person name="Hull J."/>
        </authorList>
    </citation>
    <scope>NUCLEOTIDE SEQUENCE</scope>
</reference>
<evidence type="ECO:0000313" key="11">
    <source>
        <dbReference type="EMBL" id="JAG18580.1"/>
    </source>
</evidence>
<evidence type="ECO:0000256" key="2">
    <source>
        <dbReference type="PROSITE-ProRule" id="PRU00267"/>
    </source>
</evidence>
<dbReference type="Gene3D" id="1.10.30.10">
    <property type="entry name" value="High mobility group box domain"/>
    <property type="match status" value="2"/>
</dbReference>
<gene>
    <name evidence="10" type="primary">TFAM_1</name>
    <name evidence="8" type="synonym">TFAM_12</name>
    <name evidence="7" type="synonym">TFAM_13</name>
    <name evidence="12" type="synonym">TFAM_27</name>
    <name evidence="11" type="synonym">TFAM_3</name>
    <name evidence="5" type="synonym">TFAM_31</name>
    <name evidence="6" type="synonym">TFAM_36</name>
    <name evidence="9" type="synonym">TFAM_38</name>
    <name evidence="12" type="ORF">CM83_62356</name>
    <name evidence="7" type="ORF">CM83_62366</name>
    <name evidence="8" type="ORF">CM83_62367</name>
    <name evidence="9" type="ORF">CM83_62371</name>
    <name evidence="6" type="ORF">CM83_62373</name>
    <name evidence="5" type="ORF">CM83_62376</name>
    <name evidence="11" type="ORF">CM83_62400</name>
    <name evidence="10" type="ORF">CM83_62405</name>
</gene>
<dbReference type="AlphaFoldDB" id="A0A0A9XFZ3"/>
<dbReference type="SUPFAM" id="SSF47095">
    <property type="entry name" value="HMG-box"/>
    <property type="match status" value="2"/>
</dbReference>
<feature type="domain" description="HMG box" evidence="4">
    <location>
        <begin position="61"/>
        <end position="130"/>
    </location>
</feature>
<dbReference type="EMBL" id="GBHO01025024">
    <property type="protein sequence ID" value="JAG18580.1"/>
    <property type="molecule type" value="Transcribed_RNA"/>
</dbReference>
<evidence type="ECO:0000313" key="5">
    <source>
        <dbReference type="EMBL" id="JAG06822.1"/>
    </source>
</evidence>
<feature type="compositionally biased region" description="Polar residues" evidence="3">
    <location>
        <begin position="240"/>
        <end position="250"/>
    </location>
</feature>
<sequence>MQSTSEKKIEKISSMGKEKLTPPSSPENSSGSGSGDHFWISSSPQSRRITLEDKIGIRPKPKRPMSAFLKFSSNIVRPNLIKDNPSLPITQVTKIAAERWKSVDDDTKKKLAKEYQDEMVGYRAAMVEYLKELSTVDSKLLEKHDPKLRKEKLALKKKRFELGCPKRPLTAYLSYLQTRRSEQGNVPYKDWVSKMAEVWKNLDASEKAKYVQRYEHDKAAFVQQMAAWEKKMRDSGNAHLLNTGTQQNAASGGIGGSKSIKPKSSGSTKDS</sequence>
<evidence type="ECO:0000313" key="12">
    <source>
        <dbReference type="EMBL" id="JAG25718.1"/>
    </source>
</evidence>
<evidence type="ECO:0000259" key="4">
    <source>
        <dbReference type="PROSITE" id="PS50118"/>
    </source>
</evidence>
<dbReference type="GO" id="GO:0003677">
    <property type="term" value="F:DNA binding"/>
    <property type="evidence" value="ECO:0007669"/>
    <property type="project" value="UniProtKB-UniRule"/>
</dbReference>
<dbReference type="InterPro" id="IPR050342">
    <property type="entry name" value="HMGB"/>
</dbReference>
<dbReference type="SMART" id="SM00398">
    <property type="entry name" value="HMG"/>
    <property type="match status" value="2"/>
</dbReference>
<dbReference type="EMBL" id="GBHO01031834">
    <property type="protein sequence ID" value="JAG11770.1"/>
    <property type="molecule type" value="Transcribed_RNA"/>
</dbReference>
<evidence type="ECO:0000256" key="3">
    <source>
        <dbReference type="SAM" id="MobiDB-lite"/>
    </source>
</evidence>
<organism evidence="10">
    <name type="scientific">Lygus hesperus</name>
    <name type="common">Western plant bug</name>
    <dbReference type="NCBI Taxonomy" id="30085"/>
    <lineage>
        <taxon>Eukaryota</taxon>
        <taxon>Metazoa</taxon>
        <taxon>Ecdysozoa</taxon>
        <taxon>Arthropoda</taxon>
        <taxon>Hexapoda</taxon>
        <taxon>Insecta</taxon>
        <taxon>Pterygota</taxon>
        <taxon>Neoptera</taxon>
        <taxon>Paraneoptera</taxon>
        <taxon>Hemiptera</taxon>
        <taxon>Heteroptera</taxon>
        <taxon>Panheteroptera</taxon>
        <taxon>Cimicomorpha</taxon>
        <taxon>Miridae</taxon>
        <taxon>Mirini</taxon>
        <taxon>Lygus</taxon>
    </lineage>
</organism>
<dbReference type="EMBL" id="GBHO01031838">
    <property type="protein sequence ID" value="JAG11766.1"/>
    <property type="molecule type" value="Transcribed_RNA"/>
</dbReference>
<evidence type="ECO:0000313" key="7">
    <source>
        <dbReference type="EMBL" id="JAG11770.1"/>
    </source>
</evidence>
<proteinExistence type="predicted"/>
<dbReference type="InterPro" id="IPR036910">
    <property type="entry name" value="HMG_box_dom_sf"/>
</dbReference>
<accession>A0A0A9XFZ3</accession>
<dbReference type="EMBL" id="GBHO01031833">
    <property type="protein sequence ID" value="JAG11771.1"/>
    <property type="molecule type" value="Transcribed_RNA"/>
</dbReference>
<dbReference type="EMBL" id="GBRD01018031">
    <property type="protein sequence ID" value="JAG47796.1"/>
    <property type="molecule type" value="Transcribed_RNA"/>
</dbReference>
<name>A0A0A9XFZ3_LYGHE</name>